<dbReference type="PANTHER" id="PTHR31278:SF2">
    <property type="entry name" value="SMALL RIBOSOMAL SUBUNIT PROTEIN MS37"/>
    <property type="match status" value="1"/>
</dbReference>
<dbReference type="GeneID" id="115884818"/>
<dbReference type="OrthoDB" id="5825849at2759"/>
<gene>
    <name evidence="2" type="primary">LOC115884818</name>
</gene>
<dbReference type="PANTHER" id="PTHR31278">
    <property type="entry name" value="CHCHD1"/>
    <property type="match status" value="1"/>
</dbReference>
<dbReference type="FunCoup" id="A0A6J2Y6X9">
    <property type="interactions" value="1152"/>
</dbReference>
<reference evidence="2" key="1">
    <citation type="submission" date="2025-08" db="UniProtKB">
        <authorList>
            <consortium name="RefSeq"/>
        </authorList>
    </citation>
    <scope>IDENTIFICATION</scope>
    <source>
        <tissue evidence="2">Gonads</tissue>
    </source>
</reference>
<organism evidence="1 2">
    <name type="scientific">Sitophilus oryzae</name>
    <name type="common">Rice weevil</name>
    <name type="synonym">Curculio oryzae</name>
    <dbReference type="NCBI Taxonomy" id="7048"/>
    <lineage>
        <taxon>Eukaryota</taxon>
        <taxon>Metazoa</taxon>
        <taxon>Ecdysozoa</taxon>
        <taxon>Arthropoda</taxon>
        <taxon>Hexapoda</taxon>
        <taxon>Insecta</taxon>
        <taxon>Pterygota</taxon>
        <taxon>Neoptera</taxon>
        <taxon>Endopterygota</taxon>
        <taxon>Coleoptera</taxon>
        <taxon>Polyphaga</taxon>
        <taxon>Cucujiformia</taxon>
        <taxon>Curculionidae</taxon>
        <taxon>Dryophthorinae</taxon>
        <taxon>Sitophilus</taxon>
    </lineage>
</organism>
<keyword evidence="1" id="KW-1185">Reference proteome</keyword>
<dbReference type="AlphaFoldDB" id="A0A6J2Y6X9"/>
<proteinExistence type="predicted"/>
<evidence type="ECO:0000313" key="2">
    <source>
        <dbReference type="RefSeq" id="XP_030759377.1"/>
    </source>
</evidence>
<dbReference type="InterPro" id="IPR033620">
    <property type="entry name" value="Ribosomal_mS37_met"/>
</dbReference>
<sequence length="117" mass="13557">MRIFSALMLKRNVRQDNVPFQDILPLKLKKRVSGKATKGSEVCCLHEMSILFACFKANDFNQSMCSKEIESFQKCYTKFSSDRDKQRARDAQKFLTPGEKNLTSKQLNILLKRYPDA</sequence>
<dbReference type="GO" id="GO:0003723">
    <property type="term" value="F:RNA binding"/>
    <property type="evidence" value="ECO:0007669"/>
    <property type="project" value="TreeGrafter"/>
</dbReference>
<dbReference type="KEGG" id="soy:115884818"/>
<evidence type="ECO:0000313" key="1">
    <source>
        <dbReference type="Proteomes" id="UP000504635"/>
    </source>
</evidence>
<dbReference type="GO" id="GO:0005654">
    <property type="term" value="C:nucleoplasm"/>
    <property type="evidence" value="ECO:0007669"/>
    <property type="project" value="TreeGrafter"/>
</dbReference>
<dbReference type="SUPFAM" id="SSF47072">
    <property type="entry name" value="Cysteine alpha-hairpin motif"/>
    <property type="match status" value="1"/>
</dbReference>
<name>A0A6J2Y6X9_SITOR</name>
<protein>
    <submittedName>
        <fullName evidence="2">Coiled-coil-helix-coiled-coil-helix domain-containing protein 1</fullName>
    </submittedName>
</protein>
<dbReference type="RefSeq" id="XP_030759377.1">
    <property type="nucleotide sequence ID" value="XM_030903517.1"/>
</dbReference>
<dbReference type="GO" id="GO:0005761">
    <property type="term" value="C:mitochondrial ribosome"/>
    <property type="evidence" value="ECO:0007669"/>
    <property type="project" value="InterPro"/>
</dbReference>
<dbReference type="InterPro" id="IPR009069">
    <property type="entry name" value="Cys_alpha_HP_mot_SF"/>
</dbReference>
<dbReference type="Proteomes" id="UP000504635">
    <property type="component" value="Unplaced"/>
</dbReference>
<dbReference type="InParanoid" id="A0A6J2Y6X9"/>
<accession>A0A6J2Y6X9</accession>
<dbReference type="PROSITE" id="PS51808">
    <property type="entry name" value="CHCH"/>
    <property type="match status" value="1"/>
</dbReference>
<dbReference type="GO" id="GO:0032543">
    <property type="term" value="P:mitochondrial translation"/>
    <property type="evidence" value="ECO:0007669"/>
    <property type="project" value="InterPro"/>
</dbReference>